<dbReference type="AlphaFoldDB" id="A0A1H6R1M3"/>
<feature type="transmembrane region" description="Helical" evidence="1">
    <location>
        <begin position="20"/>
        <end position="38"/>
    </location>
</feature>
<sequence>MMTEINPILPNIGKKGKLTANSITFMSIILISLGLGLIKRNISGFEILVFATNRYTALC</sequence>
<accession>A0A1H6R1M3</accession>
<evidence type="ECO:0000313" key="3">
    <source>
        <dbReference type="Proteomes" id="UP000199532"/>
    </source>
</evidence>
<organism evidence="2 3">
    <name type="scientific">Dyadobacter koreensis</name>
    <dbReference type="NCBI Taxonomy" id="408657"/>
    <lineage>
        <taxon>Bacteria</taxon>
        <taxon>Pseudomonadati</taxon>
        <taxon>Bacteroidota</taxon>
        <taxon>Cytophagia</taxon>
        <taxon>Cytophagales</taxon>
        <taxon>Spirosomataceae</taxon>
        <taxon>Dyadobacter</taxon>
    </lineage>
</organism>
<keyword evidence="1" id="KW-0812">Transmembrane</keyword>
<keyword evidence="1" id="KW-1133">Transmembrane helix</keyword>
<dbReference type="EMBL" id="FNXY01000001">
    <property type="protein sequence ID" value="SEI45660.1"/>
    <property type="molecule type" value="Genomic_DNA"/>
</dbReference>
<name>A0A1H6R1M3_9BACT</name>
<keyword evidence="1" id="KW-0472">Membrane</keyword>
<proteinExistence type="predicted"/>
<reference evidence="2 3" key="1">
    <citation type="submission" date="2016-10" db="EMBL/GenBank/DDBJ databases">
        <authorList>
            <person name="de Groot N.N."/>
        </authorList>
    </citation>
    <scope>NUCLEOTIDE SEQUENCE [LARGE SCALE GENOMIC DNA]</scope>
    <source>
        <strain evidence="2 3">DSM 19938</strain>
    </source>
</reference>
<evidence type="ECO:0000313" key="2">
    <source>
        <dbReference type="EMBL" id="SEI45660.1"/>
    </source>
</evidence>
<gene>
    <name evidence="2" type="ORF">SAMN04487995_0879</name>
</gene>
<dbReference type="Proteomes" id="UP000199532">
    <property type="component" value="Unassembled WGS sequence"/>
</dbReference>
<protein>
    <submittedName>
        <fullName evidence="2">Uncharacterized protein</fullName>
    </submittedName>
</protein>
<keyword evidence="3" id="KW-1185">Reference proteome</keyword>
<evidence type="ECO:0000256" key="1">
    <source>
        <dbReference type="SAM" id="Phobius"/>
    </source>
</evidence>